<dbReference type="InterPro" id="IPR031127">
    <property type="entry name" value="E3_UB_ligase_RBR"/>
</dbReference>
<dbReference type="GO" id="GO:0008270">
    <property type="term" value="F:zinc ion binding"/>
    <property type="evidence" value="ECO:0007669"/>
    <property type="project" value="UniProtKB-KW"/>
</dbReference>
<feature type="compositionally biased region" description="Polar residues" evidence="9">
    <location>
        <begin position="357"/>
        <end position="367"/>
    </location>
</feature>
<keyword evidence="3" id="KW-0808">Transferase</keyword>
<evidence type="ECO:0000256" key="4">
    <source>
        <dbReference type="ARBA" id="ARBA00022723"/>
    </source>
</evidence>
<evidence type="ECO:0000256" key="1">
    <source>
        <dbReference type="ARBA" id="ARBA00001798"/>
    </source>
</evidence>
<dbReference type="OrthoDB" id="9977870at2759"/>
<feature type="region of interest" description="Disordered" evidence="9">
    <location>
        <begin position="333"/>
        <end position="408"/>
    </location>
</feature>
<evidence type="ECO:0000313" key="12">
    <source>
        <dbReference type="Proteomes" id="UP000076761"/>
    </source>
</evidence>
<dbReference type="STRING" id="1314782.A0A165PF30"/>
<dbReference type="AlphaFoldDB" id="A0A165PF30"/>
<dbReference type="Gene3D" id="1.20.120.1750">
    <property type="match status" value="1"/>
</dbReference>
<evidence type="ECO:0000259" key="10">
    <source>
        <dbReference type="PROSITE" id="PS51873"/>
    </source>
</evidence>
<dbReference type="GO" id="GO:0016567">
    <property type="term" value="P:protein ubiquitination"/>
    <property type="evidence" value="ECO:0007669"/>
    <property type="project" value="InterPro"/>
</dbReference>
<dbReference type="EMBL" id="KV425613">
    <property type="protein sequence ID" value="KZT20950.1"/>
    <property type="molecule type" value="Genomic_DNA"/>
</dbReference>
<dbReference type="GO" id="GO:0061630">
    <property type="term" value="F:ubiquitin protein ligase activity"/>
    <property type="evidence" value="ECO:0007669"/>
    <property type="project" value="UniProtKB-EC"/>
</dbReference>
<keyword evidence="7" id="KW-0833">Ubl conjugation pathway</keyword>
<accession>A0A165PF30</accession>
<dbReference type="SUPFAM" id="SSF57850">
    <property type="entry name" value="RING/U-box"/>
    <property type="match status" value="2"/>
</dbReference>
<dbReference type="InterPro" id="IPR002867">
    <property type="entry name" value="IBR_dom"/>
</dbReference>
<feature type="compositionally biased region" description="Low complexity" evidence="9">
    <location>
        <begin position="389"/>
        <end position="402"/>
    </location>
</feature>
<evidence type="ECO:0000256" key="7">
    <source>
        <dbReference type="ARBA" id="ARBA00022786"/>
    </source>
</evidence>
<evidence type="ECO:0000256" key="2">
    <source>
        <dbReference type="ARBA" id="ARBA00012251"/>
    </source>
</evidence>
<gene>
    <name evidence="11" type="ORF">NEOLEDRAFT_812829</name>
</gene>
<keyword evidence="6" id="KW-0863">Zinc-finger</keyword>
<keyword evidence="12" id="KW-1185">Reference proteome</keyword>
<evidence type="ECO:0000256" key="9">
    <source>
        <dbReference type="SAM" id="MobiDB-lite"/>
    </source>
</evidence>
<evidence type="ECO:0000256" key="6">
    <source>
        <dbReference type="ARBA" id="ARBA00022771"/>
    </source>
</evidence>
<evidence type="ECO:0000313" key="11">
    <source>
        <dbReference type="EMBL" id="KZT20950.1"/>
    </source>
</evidence>
<protein>
    <recommendedName>
        <fullName evidence="2">RBR-type E3 ubiquitin transferase</fullName>
        <ecNumber evidence="2">2.3.2.31</ecNumber>
    </recommendedName>
</protein>
<evidence type="ECO:0000256" key="5">
    <source>
        <dbReference type="ARBA" id="ARBA00022737"/>
    </source>
</evidence>
<dbReference type="Proteomes" id="UP000076761">
    <property type="component" value="Unassembled WGS sequence"/>
</dbReference>
<dbReference type="PROSITE" id="PS51873">
    <property type="entry name" value="TRIAD"/>
    <property type="match status" value="1"/>
</dbReference>
<dbReference type="CDD" id="cd22584">
    <property type="entry name" value="Rcat_RBR_unk"/>
    <property type="match status" value="1"/>
</dbReference>
<comment type="catalytic activity">
    <reaction evidence="1">
        <text>[E2 ubiquitin-conjugating enzyme]-S-ubiquitinyl-L-cysteine + [acceptor protein]-L-lysine = [E2 ubiquitin-conjugating enzyme]-L-cysteine + [acceptor protein]-N(6)-ubiquitinyl-L-lysine.</text>
        <dbReference type="EC" id="2.3.2.31"/>
    </reaction>
</comment>
<dbReference type="InParanoid" id="A0A165PF30"/>
<name>A0A165PF30_9AGAM</name>
<keyword evidence="5" id="KW-0677">Repeat</keyword>
<dbReference type="EC" id="2.3.2.31" evidence="2"/>
<feature type="domain" description="RING-type" evidence="10">
    <location>
        <begin position="69"/>
        <end position="272"/>
    </location>
</feature>
<dbReference type="Pfam" id="PF01485">
    <property type="entry name" value="IBR"/>
    <property type="match status" value="1"/>
</dbReference>
<dbReference type="InterPro" id="IPR044066">
    <property type="entry name" value="TRIAD_supradom"/>
</dbReference>
<reference evidence="11 12" key="1">
    <citation type="journal article" date="2016" name="Mol. Biol. Evol.">
        <title>Comparative Genomics of Early-Diverging Mushroom-Forming Fungi Provides Insights into the Origins of Lignocellulose Decay Capabilities.</title>
        <authorList>
            <person name="Nagy L.G."/>
            <person name="Riley R."/>
            <person name="Tritt A."/>
            <person name="Adam C."/>
            <person name="Daum C."/>
            <person name="Floudas D."/>
            <person name="Sun H."/>
            <person name="Yadav J.S."/>
            <person name="Pangilinan J."/>
            <person name="Larsson K.H."/>
            <person name="Matsuura K."/>
            <person name="Barry K."/>
            <person name="Labutti K."/>
            <person name="Kuo R."/>
            <person name="Ohm R.A."/>
            <person name="Bhattacharya S.S."/>
            <person name="Shirouzu T."/>
            <person name="Yoshinaga Y."/>
            <person name="Martin F.M."/>
            <person name="Grigoriev I.V."/>
            <person name="Hibbett D.S."/>
        </authorList>
    </citation>
    <scope>NUCLEOTIDE SEQUENCE [LARGE SCALE GENOMIC DNA]</scope>
    <source>
        <strain evidence="11 12">HHB14362 ss-1</strain>
    </source>
</reference>
<keyword evidence="4" id="KW-0479">Metal-binding</keyword>
<keyword evidence="8" id="KW-0862">Zinc</keyword>
<proteinExistence type="predicted"/>
<organism evidence="11 12">
    <name type="scientific">Neolentinus lepideus HHB14362 ss-1</name>
    <dbReference type="NCBI Taxonomy" id="1314782"/>
    <lineage>
        <taxon>Eukaryota</taxon>
        <taxon>Fungi</taxon>
        <taxon>Dikarya</taxon>
        <taxon>Basidiomycota</taxon>
        <taxon>Agaricomycotina</taxon>
        <taxon>Agaricomycetes</taxon>
        <taxon>Gloeophyllales</taxon>
        <taxon>Gloeophyllaceae</taxon>
        <taxon>Neolentinus</taxon>
    </lineage>
</organism>
<dbReference type="PANTHER" id="PTHR11685">
    <property type="entry name" value="RBR FAMILY RING FINGER AND IBR DOMAIN-CONTAINING"/>
    <property type="match status" value="1"/>
</dbReference>
<sequence length="516" mass="57244">MEYSDTKPSRFPMSSGQGSLRAVVPMSYSRHTMWPDIELMFPEEVENNSLLANVEGTLHAPPVLSDRAPVNNCVACQDYITDTEIRAPCGHYYDKLCVLSFFEASTRDESLFPPRCCQKAIPLGLVRPYMTDAFAILFAGKSTEFQTPISKRVYCANPSCSSFLGAQVGATCVMTCPEPRCGCKTCITCKALVYHRDDRKHACKALQDEADEIMLALVSRQGWARCPGCGAPVERTQGCDHMTCRCKTQFCYKCKEKWKNCKCLQGRTAQRAQDRVVRRRRQHVTRAASPAMVPILSPVAPPAVAPVASRPLIPTSVMPAAMRVTHPVSLRVDSVQGKRCRLDDDTGEQPFAETRLGDTTSSQTFPSSAGRPNEDERFPKKARHAETLSQASQYPSSSSTTAMQDQSRPHYTHMTLVPLYAMPLQLAPLESRPSVPTSPAQGSYPSYELLGALTTGSIRQTYAPLARVRECQNHRWHYVQSARGHCRYCAQSPLGSFFQCPACGTLVCQWCTRLTL</sequence>
<evidence type="ECO:0000256" key="3">
    <source>
        <dbReference type="ARBA" id="ARBA00022679"/>
    </source>
</evidence>
<evidence type="ECO:0000256" key="8">
    <source>
        <dbReference type="ARBA" id="ARBA00022833"/>
    </source>
</evidence>